<evidence type="ECO:0000313" key="11">
    <source>
        <dbReference type="Proteomes" id="UP001341840"/>
    </source>
</evidence>
<evidence type="ECO:0000259" key="8">
    <source>
        <dbReference type="SMART" id="SM00645"/>
    </source>
</evidence>
<dbReference type="InterPro" id="IPR013128">
    <property type="entry name" value="Peptidase_C1A"/>
</dbReference>
<dbReference type="Gene3D" id="3.90.70.10">
    <property type="entry name" value="Cysteine proteinases"/>
    <property type="match status" value="2"/>
</dbReference>
<organism evidence="10 11">
    <name type="scientific">Stylosanthes scabra</name>
    <dbReference type="NCBI Taxonomy" id="79078"/>
    <lineage>
        <taxon>Eukaryota</taxon>
        <taxon>Viridiplantae</taxon>
        <taxon>Streptophyta</taxon>
        <taxon>Embryophyta</taxon>
        <taxon>Tracheophyta</taxon>
        <taxon>Spermatophyta</taxon>
        <taxon>Magnoliopsida</taxon>
        <taxon>eudicotyledons</taxon>
        <taxon>Gunneridae</taxon>
        <taxon>Pentapetalae</taxon>
        <taxon>rosids</taxon>
        <taxon>fabids</taxon>
        <taxon>Fabales</taxon>
        <taxon>Fabaceae</taxon>
        <taxon>Papilionoideae</taxon>
        <taxon>50 kb inversion clade</taxon>
        <taxon>dalbergioids sensu lato</taxon>
        <taxon>Dalbergieae</taxon>
        <taxon>Pterocarpus clade</taxon>
        <taxon>Stylosanthes</taxon>
    </lineage>
</organism>
<dbReference type="InterPro" id="IPR039417">
    <property type="entry name" value="Peptidase_C1A_papain-like"/>
</dbReference>
<keyword evidence="2" id="KW-0645">Protease</keyword>
<keyword evidence="6" id="KW-0325">Glycoprotein</keyword>
<dbReference type="PROSITE" id="PS00640">
    <property type="entry name" value="THIOL_PROTEASE_ASN"/>
    <property type="match status" value="1"/>
</dbReference>
<feature type="domain" description="Cathepsin propeptide inhibitor" evidence="9">
    <location>
        <begin position="49"/>
        <end position="108"/>
    </location>
</feature>
<reference evidence="10 11" key="1">
    <citation type="journal article" date="2023" name="Plants (Basel)">
        <title>Bridging the Gap: Combining Genomics and Transcriptomics Approaches to Understand Stylosanthes scabra, an Orphan Legume from the Brazilian Caatinga.</title>
        <authorList>
            <person name="Ferreira-Neto J.R.C."/>
            <person name="da Silva M.D."/>
            <person name="Binneck E."/>
            <person name="de Melo N.F."/>
            <person name="da Silva R.H."/>
            <person name="de Melo A.L.T.M."/>
            <person name="Pandolfi V."/>
            <person name="Bustamante F.O."/>
            <person name="Brasileiro-Vidal A.C."/>
            <person name="Benko-Iseppon A.M."/>
        </authorList>
    </citation>
    <scope>NUCLEOTIDE SEQUENCE [LARGE SCALE GENOMIC DNA]</scope>
    <source>
        <tissue evidence="10">Leaves</tissue>
    </source>
</reference>
<dbReference type="EMBL" id="JASCZI010272468">
    <property type="protein sequence ID" value="MED6222364.1"/>
    <property type="molecule type" value="Genomic_DNA"/>
</dbReference>
<dbReference type="SMART" id="SM00645">
    <property type="entry name" value="Pept_C1"/>
    <property type="match status" value="1"/>
</dbReference>
<feature type="chain" id="PRO_5045569007" evidence="7">
    <location>
        <begin position="28"/>
        <end position="328"/>
    </location>
</feature>
<dbReference type="SUPFAM" id="SSF54001">
    <property type="entry name" value="Cysteine proteinases"/>
    <property type="match status" value="1"/>
</dbReference>
<proteinExistence type="inferred from homology"/>
<feature type="signal peptide" evidence="7">
    <location>
        <begin position="1"/>
        <end position="27"/>
    </location>
</feature>
<dbReference type="Proteomes" id="UP001341840">
    <property type="component" value="Unassembled WGS sequence"/>
</dbReference>
<evidence type="ECO:0000256" key="4">
    <source>
        <dbReference type="ARBA" id="ARBA00022807"/>
    </source>
</evidence>
<name>A0ABU6ZK74_9FABA</name>
<dbReference type="Pfam" id="PF08246">
    <property type="entry name" value="Inhibitor_I29"/>
    <property type="match status" value="1"/>
</dbReference>
<protein>
    <submittedName>
        <fullName evidence="10">Uncharacterized protein</fullName>
    </submittedName>
</protein>
<evidence type="ECO:0000256" key="1">
    <source>
        <dbReference type="ARBA" id="ARBA00008455"/>
    </source>
</evidence>
<gene>
    <name evidence="10" type="ORF">PIB30_063617</name>
</gene>
<dbReference type="Pfam" id="PF00112">
    <property type="entry name" value="Peptidase_C1"/>
    <property type="match status" value="1"/>
</dbReference>
<evidence type="ECO:0000256" key="6">
    <source>
        <dbReference type="ARBA" id="ARBA00023180"/>
    </source>
</evidence>
<evidence type="ECO:0000313" key="10">
    <source>
        <dbReference type="EMBL" id="MED6222364.1"/>
    </source>
</evidence>
<dbReference type="PROSITE" id="PS00639">
    <property type="entry name" value="THIOL_PROTEASE_HIS"/>
    <property type="match status" value="1"/>
</dbReference>
<keyword evidence="3" id="KW-0378">Hydrolase</keyword>
<evidence type="ECO:0000256" key="3">
    <source>
        <dbReference type="ARBA" id="ARBA00022801"/>
    </source>
</evidence>
<comment type="similarity">
    <text evidence="1">Belongs to the peptidase C1 family.</text>
</comment>
<keyword evidence="11" id="KW-1185">Reference proteome</keyword>
<sequence>MASTLHIKNSIFAILIFLCTCTFRSRGGRVVHSTLRDDDESSSIIVKKHEQWMASYGRVYKNNEEKIKRQEILKQNLEFVEGFNNDKERNKSFWVSLNPFSDLTNEEFVASYTGALHNQKPQPTNDDFKFGYQNMSLTNIEESKLDWREKGAVNKIKEQGLCETVAAHMTRTKPMFICKTMLSQPNQITHISYNSHDSGTCNEQQIVMNNNNNEAIKISGYKMVPSNNEEELLRAVAKQPVAVGIDGSEPAFRSYSGGIFTSDYCGKENNHAVTMVGYGVENDCSKYWLIRNSWGGFWGEGGYMKLERDIDDPRGSCGIAMFPSYPVL</sequence>
<keyword evidence="4" id="KW-0788">Thiol protease</keyword>
<dbReference type="CDD" id="cd02248">
    <property type="entry name" value="Peptidase_C1A"/>
    <property type="match status" value="1"/>
</dbReference>
<dbReference type="PANTHER" id="PTHR12411">
    <property type="entry name" value="CYSTEINE PROTEASE FAMILY C1-RELATED"/>
    <property type="match status" value="1"/>
</dbReference>
<keyword evidence="5" id="KW-1015">Disulfide bond</keyword>
<comment type="caution">
    <text evidence="10">The sequence shown here is derived from an EMBL/GenBank/DDBJ whole genome shotgun (WGS) entry which is preliminary data.</text>
</comment>
<dbReference type="InterPro" id="IPR025660">
    <property type="entry name" value="Pept_his_AS"/>
</dbReference>
<dbReference type="InterPro" id="IPR013201">
    <property type="entry name" value="Prot_inhib_I29"/>
</dbReference>
<evidence type="ECO:0000256" key="7">
    <source>
        <dbReference type="SAM" id="SignalP"/>
    </source>
</evidence>
<keyword evidence="7" id="KW-0732">Signal</keyword>
<dbReference type="InterPro" id="IPR000668">
    <property type="entry name" value="Peptidase_C1A_C"/>
</dbReference>
<dbReference type="InterPro" id="IPR038765">
    <property type="entry name" value="Papain-like_cys_pep_sf"/>
</dbReference>
<evidence type="ECO:0000256" key="5">
    <source>
        <dbReference type="ARBA" id="ARBA00023157"/>
    </source>
</evidence>
<evidence type="ECO:0000259" key="9">
    <source>
        <dbReference type="SMART" id="SM00848"/>
    </source>
</evidence>
<dbReference type="SMART" id="SM00848">
    <property type="entry name" value="Inhibitor_I29"/>
    <property type="match status" value="1"/>
</dbReference>
<evidence type="ECO:0000256" key="2">
    <source>
        <dbReference type="ARBA" id="ARBA00022670"/>
    </source>
</evidence>
<accession>A0ABU6ZK74</accession>
<dbReference type="InterPro" id="IPR025661">
    <property type="entry name" value="Pept_asp_AS"/>
</dbReference>
<feature type="domain" description="Peptidase C1A papain C-terminal" evidence="8">
    <location>
        <begin position="141"/>
        <end position="327"/>
    </location>
</feature>